<dbReference type="Pfam" id="PF01411">
    <property type="entry name" value="tRNA-synt_2c"/>
    <property type="match status" value="1"/>
</dbReference>
<gene>
    <name evidence="5" type="ORF">N7493_004748</name>
</gene>
<proteinExistence type="inferred from homology"/>
<dbReference type="Proteomes" id="UP001215712">
    <property type="component" value="Unassembled WGS sequence"/>
</dbReference>
<dbReference type="AlphaFoldDB" id="A0AAD6HP54"/>
<dbReference type="Gene3D" id="3.30.980.10">
    <property type="entry name" value="Threonyl-trna Synthetase, Chain A, domain 2"/>
    <property type="match status" value="1"/>
</dbReference>
<dbReference type="InterPro" id="IPR018163">
    <property type="entry name" value="Thr/Ala-tRNA-synth_IIc_edit"/>
</dbReference>
<dbReference type="SUPFAM" id="SSF50447">
    <property type="entry name" value="Translation proteins"/>
    <property type="match status" value="1"/>
</dbReference>
<comment type="cofactor">
    <cofactor evidence="1">
        <name>Zn(2+)</name>
        <dbReference type="ChEBI" id="CHEBI:29105"/>
    </cofactor>
</comment>
<evidence type="ECO:0000259" key="4">
    <source>
        <dbReference type="PROSITE" id="PS50860"/>
    </source>
</evidence>
<reference evidence="5" key="1">
    <citation type="journal article" date="2023" name="IMA Fungus">
        <title>Comparative genomic study of the Penicillium genus elucidates a diverse pangenome and 15 lateral gene transfer events.</title>
        <authorList>
            <person name="Petersen C."/>
            <person name="Sorensen T."/>
            <person name="Nielsen M.R."/>
            <person name="Sondergaard T.E."/>
            <person name="Sorensen J.L."/>
            <person name="Fitzpatrick D.A."/>
            <person name="Frisvad J.C."/>
            <person name="Nielsen K.L."/>
        </authorList>
    </citation>
    <scope>NUCLEOTIDE SEQUENCE</scope>
    <source>
        <strain evidence="5">IBT 17514</strain>
    </source>
</reference>
<dbReference type="GO" id="GO:0005524">
    <property type="term" value="F:ATP binding"/>
    <property type="evidence" value="ECO:0007669"/>
    <property type="project" value="InterPro"/>
</dbReference>
<dbReference type="GO" id="GO:0003676">
    <property type="term" value="F:nucleic acid binding"/>
    <property type="evidence" value="ECO:0007669"/>
    <property type="project" value="InterPro"/>
</dbReference>
<dbReference type="GO" id="GO:0005737">
    <property type="term" value="C:cytoplasm"/>
    <property type="evidence" value="ECO:0007669"/>
    <property type="project" value="UniProtKB-SubCell"/>
</dbReference>
<dbReference type="GO" id="GO:0006419">
    <property type="term" value="P:alanyl-tRNA aminoacylation"/>
    <property type="evidence" value="ECO:0007669"/>
    <property type="project" value="InterPro"/>
</dbReference>
<dbReference type="EMBL" id="JAQJAN010000005">
    <property type="protein sequence ID" value="KAJ5728418.1"/>
    <property type="molecule type" value="Genomic_DNA"/>
</dbReference>
<evidence type="ECO:0000256" key="1">
    <source>
        <dbReference type="ARBA" id="ARBA00001947"/>
    </source>
</evidence>
<dbReference type="InterPro" id="IPR051335">
    <property type="entry name" value="Alanyl-tRNA_Editing_Enzymes"/>
</dbReference>
<dbReference type="InterPro" id="IPR018164">
    <property type="entry name" value="Ala-tRNA-synth_IIc_N"/>
</dbReference>
<dbReference type="PANTHER" id="PTHR43462">
    <property type="entry name" value="ALANYL-TRNA EDITING PROTEIN"/>
    <property type="match status" value="1"/>
</dbReference>
<dbReference type="Pfam" id="PF07973">
    <property type="entry name" value="tRNA_SAD"/>
    <property type="match status" value="1"/>
</dbReference>
<dbReference type="SMART" id="SM00863">
    <property type="entry name" value="tRNA_SAD"/>
    <property type="match status" value="1"/>
</dbReference>
<evidence type="ECO:0000256" key="3">
    <source>
        <dbReference type="ARBA" id="ARBA00008429"/>
    </source>
</evidence>
<protein>
    <recommendedName>
        <fullName evidence="4">Alanyl-transfer RNA synthetases family profile domain-containing protein</fullName>
    </recommendedName>
</protein>
<keyword evidence="6" id="KW-1185">Reference proteome</keyword>
<dbReference type="PANTHER" id="PTHR43462:SF2">
    <property type="entry name" value="THREONYL AND ALANYL TRNA SYNTHETASE SECOND ADDITIONAL DOMAIN-CONTAINING PROTEIN"/>
    <property type="match status" value="1"/>
</dbReference>
<dbReference type="SUPFAM" id="SSF55186">
    <property type="entry name" value="ThrRS/AlaRS common domain"/>
    <property type="match status" value="1"/>
</dbReference>
<sequence>MAHPTEAVYLHDSSLRTLTTEIVSYQPISSLSEDEKSLAKNVDPDDSAITTRQTILYPQGGGQPSDTGSIALADQEPSFVVSLVRKTSDGRIIHFGKLNNADSASFVEGQSVVQRVDSARRDYHSRLHTGGHILGVAMQILMPDLKEVKANHAPREACLEYEGLLYNDHKPSIQAKVDELVQQDLSVAVSWLEDGAAANGGKFGDGPVRIVSIGGLDQTPCGGTHVERTGLVGPITIRKITRKGGVSKISYEVAETF</sequence>
<comment type="subcellular location">
    <subcellularLocation>
        <location evidence="2">Cytoplasm</location>
    </subcellularLocation>
</comment>
<dbReference type="Gene3D" id="2.40.30.130">
    <property type="match status" value="1"/>
</dbReference>
<dbReference type="GO" id="GO:0004813">
    <property type="term" value="F:alanine-tRNA ligase activity"/>
    <property type="evidence" value="ECO:0007669"/>
    <property type="project" value="InterPro"/>
</dbReference>
<name>A0AAD6HP54_9EURO</name>
<feature type="domain" description="Alanyl-transfer RNA synthetases family profile" evidence="4">
    <location>
        <begin position="19"/>
        <end position="237"/>
    </location>
</feature>
<dbReference type="InterPro" id="IPR018165">
    <property type="entry name" value="Ala-tRNA-synth_IIc_core"/>
</dbReference>
<comment type="caution">
    <text evidence="5">The sequence shown here is derived from an EMBL/GenBank/DDBJ whole genome shotgun (WGS) entry which is preliminary data.</text>
</comment>
<dbReference type="PROSITE" id="PS50860">
    <property type="entry name" value="AA_TRNA_LIGASE_II_ALA"/>
    <property type="match status" value="1"/>
</dbReference>
<dbReference type="InterPro" id="IPR009000">
    <property type="entry name" value="Transl_B-barrel_sf"/>
</dbReference>
<evidence type="ECO:0000313" key="5">
    <source>
        <dbReference type="EMBL" id="KAJ5728418.1"/>
    </source>
</evidence>
<evidence type="ECO:0000256" key="2">
    <source>
        <dbReference type="ARBA" id="ARBA00004496"/>
    </source>
</evidence>
<organism evidence="5 6">
    <name type="scientific">Penicillium malachiteum</name>
    <dbReference type="NCBI Taxonomy" id="1324776"/>
    <lineage>
        <taxon>Eukaryota</taxon>
        <taxon>Fungi</taxon>
        <taxon>Dikarya</taxon>
        <taxon>Ascomycota</taxon>
        <taxon>Pezizomycotina</taxon>
        <taxon>Eurotiomycetes</taxon>
        <taxon>Eurotiomycetidae</taxon>
        <taxon>Eurotiales</taxon>
        <taxon>Aspergillaceae</taxon>
        <taxon>Penicillium</taxon>
    </lineage>
</organism>
<dbReference type="InterPro" id="IPR012947">
    <property type="entry name" value="tRNA_SAD"/>
</dbReference>
<accession>A0AAD6HP54</accession>
<evidence type="ECO:0000313" key="6">
    <source>
        <dbReference type="Proteomes" id="UP001215712"/>
    </source>
</evidence>
<comment type="similarity">
    <text evidence="3">Belongs to the class-II aminoacyl-tRNA synthetase family. Alax-L subfamily.</text>
</comment>
<reference evidence="5" key="2">
    <citation type="submission" date="2023-01" db="EMBL/GenBank/DDBJ databases">
        <authorList>
            <person name="Petersen C."/>
        </authorList>
    </citation>
    <scope>NUCLEOTIDE SEQUENCE</scope>
    <source>
        <strain evidence="5">IBT 17514</strain>
    </source>
</reference>